<dbReference type="InterPro" id="IPR006860">
    <property type="entry name" value="FecR"/>
</dbReference>
<dbReference type="GO" id="GO:0016989">
    <property type="term" value="F:sigma factor antagonist activity"/>
    <property type="evidence" value="ECO:0007669"/>
    <property type="project" value="TreeGrafter"/>
</dbReference>
<dbReference type="InterPro" id="IPR032508">
    <property type="entry name" value="FecR_C"/>
</dbReference>
<dbReference type="EMBL" id="RJJD01000005">
    <property type="protein sequence ID" value="RNI26760.1"/>
    <property type="molecule type" value="Genomic_DNA"/>
</dbReference>
<dbReference type="PIRSF" id="PIRSF018266">
    <property type="entry name" value="FecR"/>
    <property type="match status" value="1"/>
</dbReference>
<dbReference type="InterPro" id="IPR012373">
    <property type="entry name" value="Ferrdict_sens_TM"/>
</dbReference>
<dbReference type="AlphaFoldDB" id="A0A3M9MMI8"/>
<dbReference type="Gene3D" id="2.60.120.1440">
    <property type="match status" value="1"/>
</dbReference>
<sequence length="345" mass="38988">MDQNLLDRFYKGACSPEEVKTVLEWFKTQRPTPAQDLHLQELWTQAEKHQTQPEYAHDADKTWRRLEAIIQEQAQNAQPETKVLPLHSSAWSTWARVAAGILLPLGLIWFVASQYFQKASVEGKLMAVQTAPGERKTIQLEDGSSIVLRPGSKVTYLVPFAEGRRDISLEGEAFFQVAKDKNRPFVVKSGAIYTQALGTSFNIRYEPKDTAISVALATGLVKIGSVEKRDAAPLANLVPGQQLVFNRKNRKHAVSTYETREVLGWKDGVLYFKKANLQEVVAKLENWYGVDVEVKGAQPSSSETWSYTGEYRQQSLPQVLEGIGFVKNFTYEINQKQVQINFKRP</sequence>
<keyword evidence="4" id="KW-1185">Reference proteome</keyword>
<name>A0A3M9MMI8_9BACT</name>
<dbReference type="OrthoDB" id="1099916at2"/>
<feature type="domain" description="FecR protein" evidence="1">
    <location>
        <begin position="128"/>
        <end position="215"/>
    </location>
</feature>
<feature type="domain" description="Protein FecR C-terminal" evidence="2">
    <location>
        <begin position="270"/>
        <end position="340"/>
    </location>
</feature>
<dbReference type="Pfam" id="PF16344">
    <property type="entry name" value="FecR_C"/>
    <property type="match status" value="1"/>
</dbReference>
<comment type="caution">
    <text evidence="3">The sequence shown here is derived from an EMBL/GenBank/DDBJ whole genome shotgun (WGS) entry which is preliminary data.</text>
</comment>
<reference evidence="3 4" key="1">
    <citation type="submission" date="2018-11" db="EMBL/GenBank/DDBJ databases">
        <title>Rufibacter latericius sp. nov., isolated from water in Baiyang Lake.</title>
        <authorList>
            <person name="Yang Y."/>
        </authorList>
    </citation>
    <scope>NUCLEOTIDE SEQUENCE [LARGE SCALE GENOMIC DNA]</scope>
    <source>
        <strain evidence="3 4">R-22-1c-1</strain>
    </source>
</reference>
<dbReference type="Proteomes" id="UP000272117">
    <property type="component" value="Unassembled WGS sequence"/>
</dbReference>
<protein>
    <submittedName>
        <fullName evidence="3">FecR family protein</fullName>
    </submittedName>
</protein>
<evidence type="ECO:0000313" key="3">
    <source>
        <dbReference type="EMBL" id="RNI26760.1"/>
    </source>
</evidence>
<dbReference type="PANTHER" id="PTHR30273:SF2">
    <property type="entry name" value="PROTEIN FECR"/>
    <property type="match status" value="1"/>
</dbReference>
<dbReference type="PANTHER" id="PTHR30273">
    <property type="entry name" value="PERIPLASMIC SIGNAL SENSOR AND SIGMA FACTOR ACTIVATOR FECR-RELATED"/>
    <property type="match status" value="1"/>
</dbReference>
<organism evidence="3 4">
    <name type="scientific">Rufibacter latericius</name>
    <dbReference type="NCBI Taxonomy" id="2487040"/>
    <lineage>
        <taxon>Bacteria</taxon>
        <taxon>Pseudomonadati</taxon>
        <taxon>Bacteroidota</taxon>
        <taxon>Cytophagia</taxon>
        <taxon>Cytophagales</taxon>
        <taxon>Hymenobacteraceae</taxon>
        <taxon>Rufibacter</taxon>
    </lineage>
</organism>
<dbReference type="Pfam" id="PF04773">
    <property type="entry name" value="FecR"/>
    <property type="match status" value="1"/>
</dbReference>
<evidence type="ECO:0000259" key="1">
    <source>
        <dbReference type="Pfam" id="PF04773"/>
    </source>
</evidence>
<dbReference type="RefSeq" id="WP_123126767.1">
    <property type="nucleotide sequence ID" value="NZ_RJJD01000005.1"/>
</dbReference>
<proteinExistence type="predicted"/>
<gene>
    <name evidence="3" type="ORF">EFB08_09695</name>
</gene>
<accession>A0A3M9MMI8</accession>
<evidence type="ECO:0000259" key="2">
    <source>
        <dbReference type="Pfam" id="PF16344"/>
    </source>
</evidence>
<dbReference type="Gene3D" id="3.55.50.30">
    <property type="match status" value="1"/>
</dbReference>
<evidence type="ECO:0000313" key="4">
    <source>
        <dbReference type="Proteomes" id="UP000272117"/>
    </source>
</evidence>